<keyword evidence="4" id="KW-1185">Reference proteome</keyword>
<reference evidence="4" key="1">
    <citation type="submission" date="2013-06" db="EMBL/GenBank/DDBJ databases">
        <authorList>
            <person name="Zhao Q."/>
        </authorList>
    </citation>
    <scope>NUCLEOTIDE SEQUENCE</scope>
    <source>
        <strain evidence="4">cv. W1943</strain>
    </source>
</reference>
<feature type="chain" id="PRO_5002368230" evidence="2">
    <location>
        <begin position="20"/>
        <end position="235"/>
    </location>
</feature>
<organism evidence="3 4">
    <name type="scientific">Oryza rufipogon</name>
    <name type="common">Brownbeard rice</name>
    <name type="synonym">Asian wild rice</name>
    <dbReference type="NCBI Taxonomy" id="4529"/>
    <lineage>
        <taxon>Eukaryota</taxon>
        <taxon>Viridiplantae</taxon>
        <taxon>Streptophyta</taxon>
        <taxon>Embryophyta</taxon>
        <taxon>Tracheophyta</taxon>
        <taxon>Spermatophyta</taxon>
        <taxon>Magnoliopsida</taxon>
        <taxon>Liliopsida</taxon>
        <taxon>Poales</taxon>
        <taxon>Poaceae</taxon>
        <taxon>BOP clade</taxon>
        <taxon>Oryzoideae</taxon>
        <taxon>Oryzeae</taxon>
        <taxon>Oryzinae</taxon>
        <taxon>Oryza</taxon>
    </lineage>
</organism>
<dbReference type="AlphaFoldDB" id="A0A0E0MWE4"/>
<dbReference type="Proteomes" id="UP000008022">
    <property type="component" value="Unassembled WGS sequence"/>
</dbReference>
<feature type="compositionally biased region" description="Basic and acidic residues" evidence="1">
    <location>
        <begin position="107"/>
        <end position="118"/>
    </location>
</feature>
<accession>A0A0E0MWE4</accession>
<dbReference type="EnsemblPlants" id="ORUFI01G17390.1">
    <property type="protein sequence ID" value="ORUFI01G17390.1"/>
    <property type="gene ID" value="ORUFI01G17390"/>
</dbReference>
<feature type="compositionally biased region" description="Low complexity" evidence="1">
    <location>
        <begin position="76"/>
        <end position="86"/>
    </location>
</feature>
<reference evidence="3" key="2">
    <citation type="submission" date="2015-06" db="UniProtKB">
        <authorList>
            <consortium name="EnsemblPlants"/>
        </authorList>
    </citation>
    <scope>IDENTIFICATION</scope>
</reference>
<evidence type="ECO:0000256" key="1">
    <source>
        <dbReference type="SAM" id="MobiDB-lite"/>
    </source>
</evidence>
<feature type="region of interest" description="Disordered" evidence="1">
    <location>
        <begin position="75"/>
        <end position="153"/>
    </location>
</feature>
<name>A0A0E0MWE4_ORYRU</name>
<proteinExistence type="predicted"/>
<protein>
    <submittedName>
        <fullName evidence="3">Uncharacterized protein</fullName>
    </submittedName>
</protein>
<dbReference type="HOGENOM" id="CLU_1181828_0_0_1"/>
<keyword evidence="2" id="KW-0732">Signal</keyword>
<evidence type="ECO:0000313" key="4">
    <source>
        <dbReference type="Proteomes" id="UP000008022"/>
    </source>
</evidence>
<sequence length="235" mass="26502">MGCASAYLFSAFLSARCCCFCWPITGKGERKGEKKKRKIRGFCGIIGLVPMWYSRDPTQTSLLWTQVGSTIPPHPQIQQRQVQSQHVAEEQSVEGSPDRFVGSVGIDPHKPLDLHSMEDQESSASNTTRDVNVIEGDAPSNANPRDPPHREATDPVHHWLEEYDLQYPTSTVPLQQQLDQQLRDPLVFRHKEKRCMPMGTSMLPKSFASTRVEIRPEPLERLTKTTKSADPIAPR</sequence>
<evidence type="ECO:0000256" key="2">
    <source>
        <dbReference type="SAM" id="SignalP"/>
    </source>
</evidence>
<dbReference type="Gramene" id="ORUFI01G17390.1">
    <property type="protein sequence ID" value="ORUFI01G17390.1"/>
    <property type="gene ID" value="ORUFI01G17390"/>
</dbReference>
<feature type="signal peptide" evidence="2">
    <location>
        <begin position="1"/>
        <end position="19"/>
    </location>
</feature>
<evidence type="ECO:0000313" key="3">
    <source>
        <dbReference type="EnsemblPlants" id="ORUFI01G17390.1"/>
    </source>
</evidence>